<proteinExistence type="predicted"/>
<keyword evidence="4" id="KW-0106">Calcium</keyword>
<evidence type="ECO:0000313" key="8">
    <source>
        <dbReference type="Proteomes" id="UP000221165"/>
    </source>
</evidence>
<dbReference type="InterPro" id="IPR011992">
    <property type="entry name" value="EF-hand-dom_pair"/>
</dbReference>
<comment type="caution">
    <text evidence="7">The sequence shown here is derived from an EMBL/GenBank/DDBJ whole genome shotgun (WGS) entry which is preliminary data.</text>
</comment>
<evidence type="ECO:0000256" key="3">
    <source>
        <dbReference type="ARBA" id="ARBA00022737"/>
    </source>
</evidence>
<organism evidence="7 8">
    <name type="scientific">Cystoisospora suis</name>
    <dbReference type="NCBI Taxonomy" id="483139"/>
    <lineage>
        <taxon>Eukaryota</taxon>
        <taxon>Sar</taxon>
        <taxon>Alveolata</taxon>
        <taxon>Apicomplexa</taxon>
        <taxon>Conoidasida</taxon>
        <taxon>Coccidia</taxon>
        <taxon>Eucoccidiorida</taxon>
        <taxon>Eimeriorina</taxon>
        <taxon>Sarcocystidae</taxon>
        <taxon>Cystoisospora</taxon>
    </lineage>
</organism>
<dbReference type="InterPro" id="IPR050230">
    <property type="entry name" value="CALM/Myosin/TropC-like"/>
</dbReference>
<dbReference type="RefSeq" id="XP_067922204.1">
    <property type="nucleotide sequence ID" value="XM_068065821.1"/>
</dbReference>
<dbReference type="PROSITE" id="PS00018">
    <property type="entry name" value="EF_HAND_1"/>
    <property type="match status" value="1"/>
</dbReference>
<evidence type="ECO:0000313" key="7">
    <source>
        <dbReference type="EMBL" id="PHJ20516.1"/>
    </source>
</evidence>
<dbReference type="InterPro" id="IPR002048">
    <property type="entry name" value="EF_hand_dom"/>
</dbReference>
<sequence length="212" mass="24434">MTLTGPLDLESAGQPTPVEHEALKRVFNWMDTDKNGKLSLHEISTALASLGHKMPKVGKIQAHLGVTKYVEYDSKSQHELEVIIWEVDEDLDQHISWEEFLVMYQRSINDPTGMEPRALFNLVQFLMYDTNFSGEISVEQTLQILFVRFGREMLDQEIQAIFGEEEKGPDGQEKRITLSEYLEKVQGRLNKQRKARKGINYPRIITKKRPAS</sequence>
<dbReference type="GO" id="GO:0005509">
    <property type="term" value="F:calcium ion binding"/>
    <property type="evidence" value="ECO:0007669"/>
    <property type="project" value="InterPro"/>
</dbReference>
<name>A0A2C6KX83_9APIC</name>
<keyword evidence="2" id="KW-0479">Metal-binding</keyword>
<evidence type="ECO:0000256" key="5">
    <source>
        <dbReference type="ARBA" id="ARBA00022990"/>
    </source>
</evidence>
<keyword evidence="8" id="KW-1185">Reference proteome</keyword>
<protein>
    <recommendedName>
        <fullName evidence="1">Calmodulin</fullName>
    </recommendedName>
</protein>
<dbReference type="Pfam" id="PF13202">
    <property type="entry name" value="EF-hand_5"/>
    <property type="match status" value="1"/>
</dbReference>
<evidence type="ECO:0000256" key="2">
    <source>
        <dbReference type="ARBA" id="ARBA00022723"/>
    </source>
</evidence>
<dbReference type="Pfam" id="PF13499">
    <property type="entry name" value="EF-hand_7"/>
    <property type="match status" value="1"/>
</dbReference>
<evidence type="ECO:0000256" key="1">
    <source>
        <dbReference type="ARBA" id="ARBA00020786"/>
    </source>
</evidence>
<accession>A0A2C6KX83</accession>
<dbReference type="PANTHER" id="PTHR23048:SF0">
    <property type="entry name" value="CALMODULIN LIKE 3"/>
    <property type="match status" value="1"/>
</dbReference>
<dbReference type="GeneID" id="94429032"/>
<dbReference type="PROSITE" id="PS50222">
    <property type="entry name" value="EF_HAND_2"/>
    <property type="match status" value="1"/>
</dbReference>
<dbReference type="OrthoDB" id="26525at2759"/>
<dbReference type="VEuPathDB" id="ToxoDB:CSUI_005651"/>
<keyword evidence="5" id="KW-0007">Acetylation</keyword>
<feature type="domain" description="EF-hand" evidence="6">
    <location>
        <begin position="18"/>
        <end position="53"/>
    </location>
</feature>
<keyword evidence="3" id="KW-0677">Repeat</keyword>
<dbReference type="GO" id="GO:0016460">
    <property type="term" value="C:myosin II complex"/>
    <property type="evidence" value="ECO:0007669"/>
    <property type="project" value="TreeGrafter"/>
</dbReference>
<dbReference type="Gene3D" id="1.10.238.10">
    <property type="entry name" value="EF-hand"/>
    <property type="match status" value="1"/>
</dbReference>
<dbReference type="AlphaFoldDB" id="A0A2C6KX83"/>
<gene>
    <name evidence="7" type="ORF">CSUI_005651</name>
</gene>
<dbReference type="InterPro" id="IPR018247">
    <property type="entry name" value="EF_Hand_1_Ca_BS"/>
</dbReference>
<dbReference type="SMART" id="SM00054">
    <property type="entry name" value="EFh"/>
    <property type="match status" value="2"/>
</dbReference>
<dbReference type="PANTHER" id="PTHR23048">
    <property type="entry name" value="MYOSIN LIGHT CHAIN 1, 3"/>
    <property type="match status" value="1"/>
</dbReference>
<reference evidence="7 8" key="1">
    <citation type="journal article" date="2017" name="Int. J. Parasitol.">
        <title>The genome of the protozoan parasite Cystoisospora suis and a reverse vaccinology approach to identify vaccine candidates.</title>
        <authorList>
            <person name="Palmieri N."/>
            <person name="Shrestha A."/>
            <person name="Ruttkowski B."/>
            <person name="Beck T."/>
            <person name="Vogl C."/>
            <person name="Tomley F."/>
            <person name="Blake D.P."/>
            <person name="Joachim A."/>
        </authorList>
    </citation>
    <scope>NUCLEOTIDE SEQUENCE [LARGE SCALE GENOMIC DNA]</scope>
    <source>
        <strain evidence="7 8">Wien I</strain>
    </source>
</reference>
<dbReference type="SUPFAM" id="SSF47473">
    <property type="entry name" value="EF-hand"/>
    <property type="match status" value="1"/>
</dbReference>
<evidence type="ECO:0000256" key="4">
    <source>
        <dbReference type="ARBA" id="ARBA00022837"/>
    </source>
</evidence>
<dbReference type="EMBL" id="MIGC01002735">
    <property type="protein sequence ID" value="PHJ20516.1"/>
    <property type="molecule type" value="Genomic_DNA"/>
</dbReference>
<dbReference type="Proteomes" id="UP000221165">
    <property type="component" value="Unassembled WGS sequence"/>
</dbReference>
<evidence type="ECO:0000259" key="6">
    <source>
        <dbReference type="PROSITE" id="PS50222"/>
    </source>
</evidence>